<sequence length="224" mass="26306">MAANVIVTGKISLGIQFLVGGLDIYVLTLPRSREVLLRDLLKVEIGVQIVEFMFYVWMVRQWKSTRKSLKRILQYRYVDWMITTPTMLITLMAFLGGSPQQSLLSFIQEHWNFIIYVLILNFFMLWLGLCGEWGTIPQHYSVLFGFIPFILYYGMIYNRFVVHQNLPPLKLQMFYYFFIIWGIYGVMGFFPPIFKNIGYNILDLFSKNVVGVILSLLLIRRPAN</sequence>
<dbReference type="InterPro" id="IPR001425">
    <property type="entry name" value="Arc/bac/fun_rhodopsins"/>
</dbReference>
<evidence type="ECO:0000256" key="5">
    <source>
        <dbReference type="ARBA" id="ARBA00023136"/>
    </source>
</evidence>
<evidence type="ECO:0000256" key="3">
    <source>
        <dbReference type="ARBA" id="ARBA00022692"/>
    </source>
</evidence>
<evidence type="ECO:0000256" key="4">
    <source>
        <dbReference type="ARBA" id="ARBA00022989"/>
    </source>
</evidence>
<evidence type="ECO:0000256" key="6">
    <source>
        <dbReference type="SAM" id="Phobius"/>
    </source>
</evidence>
<feature type="transmembrane region" description="Helical" evidence="6">
    <location>
        <begin position="40"/>
        <end position="57"/>
    </location>
</feature>
<dbReference type="GO" id="GO:0016020">
    <property type="term" value="C:membrane"/>
    <property type="evidence" value="ECO:0007669"/>
    <property type="project" value="UniProtKB-SubCell"/>
</dbReference>
<feature type="transmembrane region" description="Helical" evidence="6">
    <location>
        <begin position="197"/>
        <end position="219"/>
    </location>
</feature>
<name>A0A6C0D051_9ZZZZ</name>
<evidence type="ECO:0000256" key="1">
    <source>
        <dbReference type="ARBA" id="ARBA00004141"/>
    </source>
</evidence>
<comment type="subcellular location">
    <subcellularLocation>
        <location evidence="1">Membrane</location>
        <topology evidence="1">Multi-pass membrane protein</topology>
    </subcellularLocation>
</comment>
<dbReference type="Pfam" id="PF01036">
    <property type="entry name" value="Bac_rhodopsin"/>
    <property type="match status" value="1"/>
</dbReference>
<reference evidence="7" key="1">
    <citation type="journal article" date="2020" name="Nature">
        <title>Giant virus diversity and host interactions through global metagenomics.</title>
        <authorList>
            <person name="Schulz F."/>
            <person name="Roux S."/>
            <person name="Paez-Espino D."/>
            <person name="Jungbluth S."/>
            <person name="Walsh D.A."/>
            <person name="Denef V.J."/>
            <person name="McMahon K.D."/>
            <person name="Konstantinidis K.T."/>
            <person name="Eloe-Fadrosh E.A."/>
            <person name="Kyrpides N.C."/>
            <person name="Woyke T."/>
        </authorList>
    </citation>
    <scope>NUCLEOTIDE SEQUENCE</scope>
    <source>
        <strain evidence="7">GVMAG-M-3300023174-104</strain>
    </source>
</reference>
<feature type="transmembrane region" description="Helical" evidence="6">
    <location>
        <begin position="77"/>
        <end position="98"/>
    </location>
</feature>
<feature type="transmembrane region" description="Helical" evidence="6">
    <location>
        <begin position="173"/>
        <end position="191"/>
    </location>
</feature>
<feature type="transmembrane region" description="Helical" evidence="6">
    <location>
        <begin position="141"/>
        <end position="161"/>
    </location>
</feature>
<feature type="transmembrane region" description="Helical" evidence="6">
    <location>
        <begin position="6"/>
        <end position="28"/>
    </location>
</feature>
<dbReference type="SUPFAM" id="SSF81321">
    <property type="entry name" value="Family A G protein-coupled receptor-like"/>
    <property type="match status" value="1"/>
</dbReference>
<evidence type="ECO:0000256" key="2">
    <source>
        <dbReference type="ARBA" id="ARBA00008130"/>
    </source>
</evidence>
<keyword evidence="3 6" id="KW-0812">Transmembrane</keyword>
<keyword evidence="5 6" id="KW-0472">Membrane</keyword>
<proteinExistence type="inferred from homology"/>
<dbReference type="AlphaFoldDB" id="A0A6C0D051"/>
<dbReference type="SMART" id="SM01021">
    <property type="entry name" value="Bac_rhodopsin"/>
    <property type="match status" value="1"/>
</dbReference>
<comment type="similarity">
    <text evidence="2">Belongs to the archaeal/bacterial/fungal opsin family.</text>
</comment>
<keyword evidence="4 6" id="KW-1133">Transmembrane helix</keyword>
<protein>
    <submittedName>
        <fullName evidence="7">Uncharacterized protein</fullName>
    </submittedName>
</protein>
<organism evidence="7">
    <name type="scientific">viral metagenome</name>
    <dbReference type="NCBI Taxonomy" id="1070528"/>
    <lineage>
        <taxon>unclassified sequences</taxon>
        <taxon>metagenomes</taxon>
        <taxon>organismal metagenomes</taxon>
    </lineage>
</organism>
<dbReference type="EMBL" id="MN739518">
    <property type="protein sequence ID" value="QHT09907.1"/>
    <property type="molecule type" value="Genomic_DNA"/>
</dbReference>
<accession>A0A6C0D051</accession>
<dbReference type="Gene3D" id="1.20.1070.10">
    <property type="entry name" value="Rhodopsin 7-helix transmembrane proteins"/>
    <property type="match status" value="1"/>
</dbReference>
<feature type="transmembrane region" description="Helical" evidence="6">
    <location>
        <begin position="110"/>
        <end position="129"/>
    </location>
</feature>
<evidence type="ECO:0000313" key="7">
    <source>
        <dbReference type="EMBL" id="QHT09907.1"/>
    </source>
</evidence>